<proteinExistence type="predicted"/>
<organism evidence="1">
    <name type="scientific">uncultured Caudovirales phage</name>
    <dbReference type="NCBI Taxonomy" id="2100421"/>
    <lineage>
        <taxon>Viruses</taxon>
        <taxon>Duplodnaviria</taxon>
        <taxon>Heunggongvirae</taxon>
        <taxon>Uroviricota</taxon>
        <taxon>Caudoviricetes</taxon>
        <taxon>Peduoviridae</taxon>
        <taxon>Maltschvirus</taxon>
        <taxon>Maltschvirus maltsch</taxon>
    </lineage>
</organism>
<gene>
    <name evidence="1" type="ORF">UFOVP972_182</name>
</gene>
<protein>
    <submittedName>
        <fullName evidence="1">Uncharacterized protein</fullName>
    </submittedName>
</protein>
<dbReference type="EMBL" id="LR796923">
    <property type="protein sequence ID" value="CAB4175422.1"/>
    <property type="molecule type" value="Genomic_DNA"/>
</dbReference>
<accession>A0A6J5PW52</accession>
<evidence type="ECO:0000313" key="1">
    <source>
        <dbReference type="EMBL" id="CAB4175422.1"/>
    </source>
</evidence>
<name>A0A6J5PW52_9CAUD</name>
<reference evidence="1" key="1">
    <citation type="submission" date="2020-05" db="EMBL/GenBank/DDBJ databases">
        <authorList>
            <person name="Chiriac C."/>
            <person name="Salcher M."/>
            <person name="Ghai R."/>
            <person name="Kavagutti S V."/>
        </authorList>
    </citation>
    <scope>NUCLEOTIDE SEQUENCE</scope>
</reference>
<sequence>MNYKEAIEYSLTVKWKTTQCESGEDCWCRVIEPEQEIKDDDGNEIYIAGSGCVPRDYAEHIVMLHNASLNVC</sequence>